<organism evidence="2 3">
    <name type="scientific">Uncinocarpus reesii (strain UAMH 1704)</name>
    <dbReference type="NCBI Taxonomy" id="336963"/>
    <lineage>
        <taxon>Eukaryota</taxon>
        <taxon>Fungi</taxon>
        <taxon>Dikarya</taxon>
        <taxon>Ascomycota</taxon>
        <taxon>Pezizomycotina</taxon>
        <taxon>Eurotiomycetes</taxon>
        <taxon>Eurotiomycetidae</taxon>
        <taxon>Onygenales</taxon>
        <taxon>Onygenaceae</taxon>
        <taxon>Uncinocarpus</taxon>
    </lineage>
</organism>
<evidence type="ECO:0008006" key="4">
    <source>
        <dbReference type="Google" id="ProtNLM"/>
    </source>
</evidence>
<dbReference type="InParanoid" id="C4JJF8"/>
<dbReference type="OrthoDB" id="77405at2759"/>
<reference evidence="3" key="1">
    <citation type="journal article" date="2009" name="Genome Res.">
        <title>Comparative genomic analyses of the human fungal pathogens Coccidioides and their relatives.</title>
        <authorList>
            <person name="Sharpton T.J."/>
            <person name="Stajich J.E."/>
            <person name="Rounsley S.D."/>
            <person name="Gardner M.J."/>
            <person name="Wortman J.R."/>
            <person name="Jordar V.S."/>
            <person name="Maiti R."/>
            <person name="Kodira C.D."/>
            <person name="Neafsey D.E."/>
            <person name="Zeng Q."/>
            <person name="Hung C.-Y."/>
            <person name="McMahan C."/>
            <person name="Muszewska A."/>
            <person name="Grynberg M."/>
            <person name="Mandel M.A."/>
            <person name="Kellner E.M."/>
            <person name="Barker B.M."/>
            <person name="Galgiani J.N."/>
            <person name="Orbach M.J."/>
            <person name="Kirkland T.N."/>
            <person name="Cole G.T."/>
            <person name="Henn M.R."/>
            <person name="Birren B.W."/>
            <person name="Taylor J.W."/>
        </authorList>
    </citation>
    <scope>NUCLEOTIDE SEQUENCE [LARGE SCALE GENOMIC DNA]</scope>
    <source>
        <strain evidence="3">UAMH 1704</strain>
    </source>
</reference>
<dbReference type="RefSeq" id="XP_002542249.1">
    <property type="nucleotide sequence ID" value="XM_002542203.1"/>
</dbReference>
<evidence type="ECO:0000256" key="1">
    <source>
        <dbReference type="SAM" id="MobiDB-lite"/>
    </source>
</evidence>
<dbReference type="eggNOG" id="ENOG502SZXN">
    <property type="taxonomic scope" value="Eukaryota"/>
</dbReference>
<dbReference type="HOGENOM" id="CLU_059946_0_0_1"/>
<dbReference type="VEuPathDB" id="FungiDB:UREG_01765"/>
<dbReference type="EMBL" id="CH476615">
    <property type="protein sequence ID" value="EEP76916.1"/>
    <property type="molecule type" value="Genomic_DNA"/>
</dbReference>
<sequence length="364" mass="40085">MAERIDDAMVDTINKMNDITEHLRAHGFVESANRIARNVHEVINVFTDAVVKFTDDQMFMVQAVKHPNKKPKPTKGPAQGPAQVEPSAANVNSQVSMLYSDVARQAPVPMAAQKPPRAAHHGATKATNALGLTATIPSQINPVVPVGHQPILEEGEEKAAVLTISGVFGPHSLNFLTSKIREGPLVSVDINYPQGYAEITFQKSAHAIAFLGEERAVRARTGASMFGNAYKVICASEFDWDDEIRKMETKPRERRRLTLARSGLLTCGLTVKKILNDMGQVVGSDAIEFIWAFNTGNVTAVFKSVATARAVRDHFLALAVHKSNPYHEIRVTFSTDPCEKQLNLDSQIGIPQSRRLRDRRYGKK</sequence>
<protein>
    <recommendedName>
        <fullName evidence="4">RRM domain-containing protein</fullName>
    </recommendedName>
</protein>
<gene>
    <name evidence="2" type="ORF">UREG_01765</name>
</gene>
<evidence type="ECO:0000313" key="2">
    <source>
        <dbReference type="EMBL" id="EEP76916.1"/>
    </source>
</evidence>
<keyword evidence="3" id="KW-1185">Reference proteome</keyword>
<dbReference type="OMA" id="NRIACHF"/>
<dbReference type="STRING" id="336963.C4JJF8"/>
<feature type="region of interest" description="Disordered" evidence="1">
    <location>
        <begin position="65"/>
        <end position="84"/>
    </location>
</feature>
<dbReference type="Proteomes" id="UP000002058">
    <property type="component" value="Unassembled WGS sequence"/>
</dbReference>
<evidence type="ECO:0000313" key="3">
    <source>
        <dbReference type="Proteomes" id="UP000002058"/>
    </source>
</evidence>
<dbReference type="GeneID" id="8443818"/>
<dbReference type="KEGG" id="ure:UREG_01765"/>
<proteinExistence type="predicted"/>
<accession>C4JJF8</accession>
<name>C4JJF8_UNCRE</name>
<dbReference type="AlphaFoldDB" id="C4JJF8"/>